<feature type="domain" description="Protein kinase" evidence="4">
    <location>
        <begin position="379"/>
        <end position="708"/>
    </location>
</feature>
<gene>
    <name evidence="5" type="ORF">F503_07588</name>
</gene>
<dbReference type="EMBL" id="KE148147">
    <property type="protein sequence ID" value="EPE09812.1"/>
    <property type="molecule type" value="Genomic_DNA"/>
</dbReference>
<dbReference type="SMART" id="SM00220">
    <property type="entry name" value="S_TKc"/>
    <property type="match status" value="1"/>
</dbReference>
<dbReference type="Pfam" id="PF00069">
    <property type="entry name" value="Pkinase"/>
    <property type="match status" value="1"/>
</dbReference>
<dbReference type="Gene3D" id="1.10.510.10">
    <property type="entry name" value="Transferase(Phosphotransferase) domain 1"/>
    <property type="match status" value="1"/>
</dbReference>
<keyword evidence="1" id="KW-0547">Nucleotide-binding</keyword>
<dbReference type="CDD" id="cd00180">
    <property type="entry name" value="PKc"/>
    <property type="match status" value="1"/>
</dbReference>
<evidence type="ECO:0000259" key="4">
    <source>
        <dbReference type="PROSITE" id="PS50011"/>
    </source>
</evidence>
<dbReference type="AlphaFoldDB" id="S3CAC5"/>
<feature type="compositionally biased region" description="Polar residues" evidence="3">
    <location>
        <begin position="303"/>
        <end position="315"/>
    </location>
</feature>
<sequence length="712" mass="78816">MEAVMPSISSHYDTEEKTEPFPSSEYASRILALRTQKQQDESLAAVDANTANSPNALGNTISNIHLDELVVPSDKDIRLLVRPLRSRSVSPGNHDSCEWVALRSERTDLVSDTDESDFTTAPAETVLAVTQTSKDIKFTVHMPGEHHIDGTPIPPLWCELYYDPASDNQILVNRCDVPISLLRVYPSYSPLLSSTSSSSSPPASSDGTPMTPGTPVQDDIEHAINPDTTRALSPGTWRIKIEDVEVLDFRILERRRTFIKALPPPPPAADSQATTSSGKRSFSLVVDGEDDEEEGPEARRQKVANTDTNTPMSPNSKQSIVVFIRPTADPFVFSLPNPGTGKGKELGAAAAPGAHALLEMRAQDTAVVQGRHSTDNYALTKRDEIASTSLSTVFTGFVDDHPDVPSGSVVTVKVIKTRTIAPPRSPSPARERERERAAAAVAAGQMKPRELERIAVRQADTWKREVESHGYLRHNSIVRLYGADARYLSLYMEHVDAMDLSKRNAWRLEKTDYFMGDRRDAMRILRDISGALHYIHNLNVVHNDVKPANILYSRERGAVLCDFGLSTKSANQPSAGGTPYYVPPEFIGRKLRGPPSDVWALGITMLYVLRKIAFPDTRGARHRPNPLYWMIAEVNSKSANTSLAPPRGGSLPTSTLPAVMQMQMWLSEINEAKETLNRDNKIERLTYEMLTPNRNQRITMKRVVHELFAEGS</sequence>
<keyword evidence="5" id="KW-0418">Kinase</keyword>
<feature type="compositionally biased region" description="Low complexity" evidence="3">
    <location>
        <begin position="192"/>
        <end position="205"/>
    </location>
</feature>
<keyword evidence="6" id="KW-1185">Reference proteome</keyword>
<evidence type="ECO:0000313" key="6">
    <source>
        <dbReference type="Proteomes" id="UP000016923"/>
    </source>
</evidence>
<dbReference type="STRING" id="1262450.S3CAC5"/>
<dbReference type="InterPro" id="IPR000719">
    <property type="entry name" value="Prot_kinase_dom"/>
</dbReference>
<protein>
    <submittedName>
        <fullName evidence="5">Camk protein kinase</fullName>
    </submittedName>
</protein>
<dbReference type="GO" id="GO:0035556">
    <property type="term" value="P:intracellular signal transduction"/>
    <property type="evidence" value="ECO:0007669"/>
    <property type="project" value="TreeGrafter"/>
</dbReference>
<dbReference type="OMA" id="NCQWLAL"/>
<dbReference type="PROSITE" id="PS50011">
    <property type="entry name" value="PROTEIN_KINASE_DOM"/>
    <property type="match status" value="1"/>
</dbReference>
<evidence type="ECO:0000256" key="3">
    <source>
        <dbReference type="SAM" id="MobiDB-lite"/>
    </source>
</evidence>
<dbReference type="GO" id="GO:0004674">
    <property type="term" value="F:protein serine/threonine kinase activity"/>
    <property type="evidence" value="ECO:0007669"/>
    <property type="project" value="TreeGrafter"/>
</dbReference>
<name>S3CAC5_OPHP1</name>
<dbReference type="SUPFAM" id="SSF56112">
    <property type="entry name" value="Protein kinase-like (PK-like)"/>
    <property type="match status" value="1"/>
</dbReference>
<dbReference type="GO" id="GO:0005524">
    <property type="term" value="F:ATP binding"/>
    <property type="evidence" value="ECO:0007669"/>
    <property type="project" value="UniProtKB-KW"/>
</dbReference>
<dbReference type="InterPro" id="IPR008271">
    <property type="entry name" value="Ser/Thr_kinase_AS"/>
</dbReference>
<proteinExistence type="predicted"/>
<evidence type="ECO:0000256" key="2">
    <source>
        <dbReference type="ARBA" id="ARBA00022840"/>
    </source>
</evidence>
<feature type="region of interest" description="Disordered" evidence="3">
    <location>
        <begin position="192"/>
        <end position="221"/>
    </location>
</feature>
<evidence type="ECO:0000256" key="1">
    <source>
        <dbReference type="ARBA" id="ARBA00022741"/>
    </source>
</evidence>
<keyword evidence="5" id="KW-0808">Transferase</keyword>
<dbReference type="VEuPathDB" id="FungiDB:F503_07588"/>
<dbReference type="OrthoDB" id="346907at2759"/>
<dbReference type="InterPro" id="IPR011009">
    <property type="entry name" value="Kinase-like_dom_sf"/>
</dbReference>
<feature type="region of interest" description="Disordered" evidence="3">
    <location>
        <begin position="260"/>
        <end position="315"/>
    </location>
</feature>
<dbReference type="PANTHER" id="PTHR24346:SF30">
    <property type="entry name" value="MATERNAL EMBRYONIC LEUCINE ZIPPER KINASE"/>
    <property type="match status" value="1"/>
</dbReference>
<dbReference type="HOGENOM" id="CLU_021323_1_0_1"/>
<dbReference type="Proteomes" id="UP000016923">
    <property type="component" value="Unassembled WGS sequence"/>
</dbReference>
<dbReference type="PANTHER" id="PTHR24346">
    <property type="entry name" value="MAP/MICROTUBULE AFFINITY-REGULATING KINASE"/>
    <property type="match status" value="1"/>
</dbReference>
<organism evidence="5 6">
    <name type="scientific">Ophiostoma piceae (strain UAMH 11346)</name>
    <name type="common">Sap stain fungus</name>
    <dbReference type="NCBI Taxonomy" id="1262450"/>
    <lineage>
        <taxon>Eukaryota</taxon>
        <taxon>Fungi</taxon>
        <taxon>Dikarya</taxon>
        <taxon>Ascomycota</taxon>
        <taxon>Pezizomycotina</taxon>
        <taxon>Sordariomycetes</taxon>
        <taxon>Sordariomycetidae</taxon>
        <taxon>Ophiostomatales</taxon>
        <taxon>Ophiostomataceae</taxon>
        <taxon>Ophiostoma</taxon>
    </lineage>
</organism>
<feature type="compositionally biased region" description="Polar residues" evidence="3">
    <location>
        <begin position="271"/>
        <end position="280"/>
    </location>
</feature>
<reference evidence="5 6" key="1">
    <citation type="journal article" date="2013" name="BMC Genomics">
        <title>The genome and transcriptome of the pine saprophyte Ophiostoma piceae, and a comparison with the bark beetle-associated pine pathogen Grosmannia clavigera.</title>
        <authorList>
            <person name="Haridas S."/>
            <person name="Wang Y."/>
            <person name="Lim L."/>
            <person name="Massoumi Alamouti S."/>
            <person name="Jackman S."/>
            <person name="Docking R."/>
            <person name="Robertson G."/>
            <person name="Birol I."/>
            <person name="Bohlmann J."/>
            <person name="Breuil C."/>
        </authorList>
    </citation>
    <scope>NUCLEOTIDE SEQUENCE [LARGE SCALE GENOMIC DNA]</scope>
    <source>
        <strain evidence="5 6">UAMH 11346</strain>
    </source>
</reference>
<feature type="region of interest" description="Disordered" evidence="3">
    <location>
        <begin position="1"/>
        <end position="23"/>
    </location>
</feature>
<evidence type="ECO:0000313" key="5">
    <source>
        <dbReference type="EMBL" id="EPE09812.1"/>
    </source>
</evidence>
<dbReference type="PROSITE" id="PS00108">
    <property type="entry name" value="PROTEIN_KINASE_ST"/>
    <property type="match status" value="1"/>
</dbReference>
<dbReference type="eggNOG" id="KOG0575">
    <property type="taxonomic scope" value="Eukaryota"/>
</dbReference>
<accession>S3CAC5</accession>
<dbReference type="GO" id="GO:0005737">
    <property type="term" value="C:cytoplasm"/>
    <property type="evidence" value="ECO:0007669"/>
    <property type="project" value="TreeGrafter"/>
</dbReference>
<keyword evidence="2" id="KW-0067">ATP-binding</keyword>